<proteinExistence type="predicted"/>
<reference evidence="2" key="1">
    <citation type="journal article" date="2023" name="Insect Mol. Biol.">
        <title>Genome sequencing provides insights into the evolution of gene families encoding plant cell wall-degrading enzymes in longhorned beetles.</title>
        <authorList>
            <person name="Shin N.R."/>
            <person name="Okamura Y."/>
            <person name="Kirsch R."/>
            <person name="Pauchet Y."/>
        </authorList>
    </citation>
    <scope>NUCLEOTIDE SEQUENCE</scope>
    <source>
        <strain evidence="2">AMC_N1</strain>
    </source>
</reference>
<dbReference type="Proteomes" id="UP001162162">
    <property type="component" value="Unassembled WGS sequence"/>
</dbReference>
<organism evidence="2 3">
    <name type="scientific">Aromia moschata</name>
    <dbReference type="NCBI Taxonomy" id="1265417"/>
    <lineage>
        <taxon>Eukaryota</taxon>
        <taxon>Metazoa</taxon>
        <taxon>Ecdysozoa</taxon>
        <taxon>Arthropoda</taxon>
        <taxon>Hexapoda</taxon>
        <taxon>Insecta</taxon>
        <taxon>Pterygota</taxon>
        <taxon>Neoptera</taxon>
        <taxon>Endopterygota</taxon>
        <taxon>Coleoptera</taxon>
        <taxon>Polyphaga</taxon>
        <taxon>Cucujiformia</taxon>
        <taxon>Chrysomeloidea</taxon>
        <taxon>Cerambycidae</taxon>
        <taxon>Cerambycinae</taxon>
        <taxon>Callichromatini</taxon>
        <taxon>Aromia</taxon>
    </lineage>
</organism>
<keyword evidence="1" id="KW-0812">Transmembrane</keyword>
<keyword evidence="3" id="KW-1185">Reference proteome</keyword>
<evidence type="ECO:0000256" key="1">
    <source>
        <dbReference type="SAM" id="Phobius"/>
    </source>
</evidence>
<comment type="caution">
    <text evidence="2">The sequence shown here is derived from an EMBL/GenBank/DDBJ whole genome shotgun (WGS) entry which is preliminary data.</text>
</comment>
<keyword evidence="1" id="KW-1133">Transmembrane helix</keyword>
<evidence type="ECO:0000313" key="3">
    <source>
        <dbReference type="Proteomes" id="UP001162162"/>
    </source>
</evidence>
<protein>
    <submittedName>
        <fullName evidence="2">Uncharacterized protein</fullName>
    </submittedName>
</protein>
<accession>A0AAV8ZBX6</accession>
<feature type="transmembrane region" description="Helical" evidence="1">
    <location>
        <begin position="30"/>
        <end position="50"/>
    </location>
</feature>
<gene>
    <name evidence="2" type="ORF">NQ318_008791</name>
</gene>
<keyword evidence="1" id="KW-0472">Membrane</keyword>
<dbReference type="AlphaFoldDB" id="A0AAV8ZBX6"/>
<evidence type="ECO:0000313" key="2">
    <source>
        <dbReference type="EMBL" id="KAJ8961114.1"/>
    </source>
</evidence>
<name>A0AAV8ZBX6_9CUCU</name>
<dbReference type="EMBL" id="JAPWTK010000006">
    <property type="protein sequence ID" value="KAJ8961114.1"/>
    <property type="molecule type" value="Genomic_DNA"/>
</dbReference>
<sequence length="181" mass="19982">MGKVLIMGWASILAFPSGKGNANIPSGQDIITFGFMISFLLMNCSLLVWCKRGFINKMLWAAVPHISWHIANTQILASLFLKKNEVTSRDSLGWVLLLDYLIYVTLPIRLRYCIILSIGTCASYIAALIGLSKSDVHFTQQAEITAISACAQEMIRRSYTNKKIQIIPDSQAALKALGAVD</sequence>
<feature type="transmembrane region" description="Helical" evidence="1">
    <location>
        <begin position="114"/>
        <end position="131"/>
    </location>
</feature>